<dbReference type="Pfam" id="PF01408">
    <property type="entry name" value="GFO_IDH_MocA"/>
    <property type="match status" value="1"/>
</dbReference>
<organism evidence="3 4">
    <name type="scientific">Microvirga mediterraneensis</name>
    <dbReference type="NCBI Taxonomy" id="2754695"/>
    <lineage>
        <taxon>Bacteria</taxon>
        <taxon>Pseudomonadati</taxon>
        <taxon>Pseudomonadota</taxon>
        <taxon>Alphaproteobacteria</taxon>
        <taxon>Hyphomicrobiales</taxon>
        <taxon>Methylobacteriaceae</taxon>
        <taxon>Microvirga</taxon>
    </lineage>
</organism>
<keyword evidence="4" id="KW-1185">Reference proteome</keyword>
<dbReference type="GO" id="GO:0000166">
    <property type="term" value="F:nucleotide binding"/>
    <property type="evidence" value="ECO:0007669"/>
    <property type="project" value="InterPro"/>
</dbReference>
<dbReference type="PANTHER" id="PTHR43377">
    <property type="entry name" value="BILIVERDIN REDUCTASE A"/>
    <property type="match status" value="1"/>
</dbReference>
<dbReference type="InterPro" id="IPR000683">
    <property type="entry name" value="Gfo/Idh/MocA-like_OxRdtase_N"/>
</dbReference>
<gene>
    <name evidence="3" type="ORF">H0S73_13055</name>
</gene>
<feature type="domain" description="GFO/IDH/MocA-like oxidoreductase" evidence="2">
    <location>
        <begin position="130"/>
        <end position="265"/>
    </location>
</feature>
<dbReference type="Gene3D" id="3.30.360.10">
    <property type="entry name" value="Dihydrodipicolinate Reductase, domain 2"/>
    <property type="match status" value="1"/>
</dbReference>
<dbReference type="AlphaFoldDB" id="A0A838BNE7"/>
<name>A0A838BNE7_9HYPH</name>
<evidence type="ECO:0000313" key="4">
    <source>
        <dbReference type="Proteomes" id="UP000572984"/>
    </source>
</evidence>
<dbReference type="PANTHER" id="PTHR43377:SF8">
    <property type="entry name" value="BLR3664 PROTEIN"/>
    <property type="match status" value="1"/>
</dbReference>
<dbReference type="Proteomes" id="UP000572984">
    <property type="component" value="Unassembled WGS sequence"/>
</dbReference>
<proteinExistence type="predicted"/>
<dbReference type="SUPFAM" id="SSF51735">
    <property type="entry name" value="NAD(P)-binding Rossmann-fold domains"/>
    <property type="match status" value="1"/>
</dbReference>
<sequence length="345" mass="37524">MLQPVNLAVLGAGLIGKRHIEHVLSQADAKLMAIVDPSPTARALAEEKAVAWYPDFAAMMEIQKPEGVIIATPNQLHVENGLACIAAGVPTLVEKPIADDVAGATTLVEAAERACVPLMVGHHRRHNPLIQEAKQAIDDGRLGQIVSVHGTCWFFKPDEYFEVPWRREKGAGPVFLNLIHDVDLLRYLCGDIVSVQALESNALRGNAVEETAVILLRFASGAMGTMNVSDTIAAPWSWEFTSGENPAYSHTQETCYWIGGTRGSLTVPYLDLWRHETESNWWKPIARERLPVISKDPLGLQVRNLCEVIRGAAAPVVSGREGLKTLKVIAAVKEAAASGRAIEIL</sequence>
<dbReference type="Gene3D" id="3.40.50.720">
    <property type="entry name" value="NAD(P)-binding Rossmann-like Domain"/>
    <property type="match status" value="1"/>
</dbReference>
<protein>
    <submittedName>
        <fullName evidence="3">Gfo/Idh/MocA family oxidoreductase</fullName>
    </submittedName>
</protein>
<feature type="domain" description="Gfo/Idh/MocA-like oxidoreductase N-terminal" evidence="1">
    <location>
        <begin position="6"/>
        <end position="122"/>
    </location>
</feature>
<dbReference type="EMBL" id="JACDXJ010000001">
    <property type="protein sequence ID" value="MBA1157057.1"/>
    <property type="molecule type" value="Genomic_DNA"/>
</dbReference>
<comment type="caution">
    <text evidence="3">The sequence shown here is derived from an EMBL/GenBank/DDBJ whole genome shotgun (WGS) entry which is preliminary data.</text>
</comment>
<evidence type="ECO:0000259" key="2">
    <source>
        <dbReference type="Pfam" id="PF22725"/>
    </source>
</evidence>
<evidence type="ECO:0000259" key="1">
    <source>
        <dbReference type="Pfam" id="PF01408"/>
    </source>
</evidence>
<accession>A0A838BNE7</accession>
<dbReference type="InterPro" id="IPR036291">
    <property type="entry name" value="NAD(P)-bd_dom_sf"/>
</dbReference>
<reference evidence="3 4" key="1">
    <citation type="submission" date="2020-07" db="EMBL/GenBank/DDBJ databases">
        <title>Draft genome and description of Microvirga mediterraneensis Marseille-Q2068 sp. nov.</title>
        <authorList>
            <person name="Boxberger M."/>
        </authorList>
    </citation>
    <scope>NUCLEOTIDE SEQUENCE [LARGE SCALE GENOMIC DNA]</scope>
    <source>
        <strain evidence="3 4">Marseille-Q2068</strain>
    </source>
</reference>
<dbReference type="InterPro" id="IPR051450">
    <property type="entry name" value="Gfo/Idh/MocA_Oxidoreductases"/>
</dbReference>
<evidence type="ECO:0000313" key="3">
    <source>
        <dbReference type="EMBL" id="MBA1157057.1"/>
    </source>
</evidence>
<dbReference type="InterPro" id="IPR055170">
    <property type="entry name" value="GFO_IDH_MocA-like_dom"/>
</dbReference>
<dbReference type="SUPFAM" id="SSF55347">
    <property type="entry name" value="Glyceraldehyde-3-phosphate dehydrogenase-like, C-terminal domain"/>
    <property type="match status" value="1"/>
</dbReference>
<dbReference type="Pfam" id="PF22725">
    <property type="entry name" value="GFO_IDH_MocA_C3"/>
    <property type="match status" value="1"/>
</dbReference>